<dbReference type="Gene3D" id="3.40.190.10">
    <property type="entry name" value="Periplasmic binding protein-like II"/>
    <property type="match status" value="2"/>
</dbReference>
<reference evidence="7" key="1">
    <citation type="submission" date="2022-01" db="EMBL/GenBank/DDBJ databases">
        <title>Paenibacillus spongiae sp. nov., isolated from marine sponge.</title>
        <authorList>
            <person name="Li Z."/>
            <person name="Zhang M."/>
        </authorList>
    </citation>
    <scope>NUCLEOTIDE SEQUENCE</scope>
    <source>
        <strain evidence="7">PHS-Z3</strain>
    </source>
</reference>
<keyword evidence="5" id="KW-0449">Lipoprotein</keyword>
<dbReference type="EMBL" id="CP091430">
    <property type="protein sequence ID" value="UVI27351.1"/>
    <property type="molecule type" value="Genomic_DNA"/>
</dbReference>
<feature type="chain" id="PRO_5046132790" evidence="6">
    <location>
        <begin position="25"/>
        <end position="550"/>
    </location>
</feature>
<sequence>MRKRLGISLVVALFALMAVLSGCSSDDGGNGGKESGAAEGSGEKPKVLNLTVYNPIFSKSPLGTQVQEKWQEMMEEYLGVKLDITWEEAPFGDYNEKMPTYIAGGDFADVFGIADIGKVHDLGDSGQLLNLKDYMDQMPNYKKYLDSDPYGEKKVASTEGGIYGFVDGSEGNHNGTQAVFGVRFDILQKHDLKPPTTFDEMFTVAKKLKELYPDSYPLTNVYGGTAIIDHLLTMNHSGTGVFFNGEKFVYGPLADDGRFKGVIEYLHKFYAEGLLDPEYAINTGEQSIAKMLSGKNFITPFVYGLDLKEKLNNNAEHPEVVWGLIPHPKNLQGEVSWKIGSQKEGKVLSSWYSTVISAKTKNPELVVKMLDYQFSDEMVELANWGIEGVTFTKEGDKKTFKPEILQAASAMQELAKYGVNMSMSVRSGIQFIPQQKEAEIPLTQTVPAYVDGEYMDRNYWLYTDEANGKESISPGDSVNMPPLVFTEDEKLEMSSILTPMATFVEESITKFIAGKMPMDQWDKFVSDLKAMGDIDTVLKLYNDRYQEVKK</sequence>
<dbReference type="Pfam" id="PF01547">
    <property type="entry name" value="SBP_bac_1"/>
    <property type="match status" value="1"/>
</dbReference>
<evidence type="ECO:0000256" key="4">
    <source>
        <dbReference type="ARBA" id="ARBA00023139"/>
    </source>
</evidence>
<keyword evidence="2 6" id="KW-0732">Signal</keyword>
<dbReference type="InterPro" id="IPR006059">
    <property type="entry name" value="SBP"/>
</dbReference>
<evidence type="ECO:0000313" key="7">
    <source>
        <dbReference type="EMBL" id="UVI27351.1"/>
    </source>
</evidence>
<evidence type="ECO:0000256" key="1">
    <source>
        <dbReference type="ARBA" id="ARBA00022475"/>
    </source>
</evidence>
<evidence type="ECO:0000256" key="5">
    <source>
        <dbReference type="ARBA" id="ARBA00023288"/>
    </source>
</evidence>
<evidence type="ECO:0000256" key="6">
    <source>
        <dbReference type="SAM" id="SignalP"/>
    </source>
</evidence>
<organism evidence="7 8">
    <name type="scientific">Paenibacillus spongiae</name>
    <dbReference type="NCBI Taxonomy" id="2909671"/>
    <lineage>
        <taxon>Bacteria</taxon>
        <taxon>Bacillati</taxon>
        <taxon>Bacillota</taxon>
        <taxon>Bacilli</taxon>
        <taxon>Bacillales</taxon>
        <taxon>Paenibacillaceae</taxon>
        <taxon>Paenibacillus</taxon>
    </lineage>
</organism>
<evidence type="ECO:0000256" key="2">
    <source>
        <dbReference type="ARBA" id="ARBA00022729"/>
    </source>
</evidence>
<dbReference type="PANTHER" id="PTHR43649">
    <property type="entry name" value="ARABINOSE-BINDING PROTEIN-RELATED"/>
    <property type="match status" value="1"/>
</dbReference>
<keyword evidence="1" id="KW-1003">Cell membrane</keyword>
<dbReference type="PANTHER" id="PTHR43649:SF33">
    <property type="entry name" value="POLYGALACTURONAN_RHAMNOGALACTURONAN-BINDING PROTEIN YTCQ"/>
    <property type="match status" value="1"/>
</dbReference>
<evidence type="ECO:0000313" key="8">
    <source>
        <dbReference type="Proteomes" id="UP001057877"/>
    </source>
</evidence>
<dbReference type="RefSeq" id="WP_258383437.1">
    <property type="nucleotide sequence ID" value="NZ_CP091430.1"/>
</dbReference>
<name>A0ABY5S0I2_9BACL</name>
<evidence type="ECO:0000256" key="3">
    <source>
        <dbReference type="ARBA" id="ARBA00023136"/>
    </source>
</evidence>
<gene>
    <name evidence="7" type="ORF">L1F29_17910</name>
</gene>
<accession>A0ABY5S0I2</accession>
<protein>
    <submittedName>
        <fullName evidence="7">Extracellular solute-binding protein</fullName>
    </submittedName>
</protein>
<keyword evidence="4" id="KW-0564">Palmitate</keyword>
<feature type="signal peptide" evidence="6">
    <location>
        <begin position="1"/>
        <end position="24"/>
    </location>
</feature>
<keyword evidence="3" id="KW-0472">Membrane</keyword>
<dbReference type="Proteomes" id="UP001057877">
    <property type="component" value="Chromosome"/>
</dbReference>
<dbReference type="SUPFAM" id="SSF53850">
    <property type="entry name" value="Periplasmic binding protein-like II"/>
    <property type="match status" value="1"/>
</dbReference>
<proteinExistence type="predicted"/>
<dbReference type="InterPro" id="IPR050490">
    <property type="entry name" value="Bact_solute-bd_prot1"/>
</dbReference>
<dbReference type="PROSITE" id="PS51257">
    <property type="entry name" value="PROKAR_LIPOPROTEIN"/>
    <property type="match status" value="1"/>
</dbReference>
<keyword evidence="8" id="KW-1185">Reference proteome</keyword>